<name>A0A024GRS1_9STRA</name>
<proteinExistence type="predicted"/>
<dbReference type="AlphaFoldDB" id="A0A024GRS1"/>
<evidence type="ECO:0000313" key="1">
    <source>
        <dbReference type="EMBL" id="CCI49055.1"/>
    </source>
</evidence>
<organism evidence="1 2">
    <name type="scientific">Albugo candida</name>
    <dbReference type="NCBI Taxonomy" id="65357"/>
    <lineage>
        <taxon>Eukaryota</taxon>
        <taxon>Sar</taxon>
        <taxon>Stramenopiles</taxon>
        <taxon>Oomycota</taxon>
        <taxon>Peronosporomycetes</taxon>
        <taxon>Albuginales</taxon>
        <taxon>Albuginaceae</taxon>
        <taxon>Albugo</taxon>
    </lineage>
</organism>
<dbReference type="Proteomes" id="UP000053237">
    <property type="component" value="Unassembled WGS sequence"/>
</dbReference>
<gene>
    <name evidence="1" type="ORF">BN9_103090</name>
</gene>
<dbReference type="EMBL" id="CAIX01000270">
    <property type="protein sequence ID" value="CCI49055.1"/>
    <property type="molecule type" value="Genomic_DNA"/>
</dbReference>
<comment type="caution">
    <text evidence="1">The sequence shown here is derived from an EMBL/GenBank/DDBJ whole genome shotgun (WGS) entry which is preliminary data.</text>
</comment>
<accession>A0A024GRS1</accession>
<keyword evidence="2" id="KW-1185">Reference proteome</keyword>
<reference evidence="1 2" key="1">
    <citation type="submission" date="2012-05" db="EMBL/GenBank/DDBJ databases">
        <title>Recombination and specialization in a pathogen metapopulation.</title>
        <authorList>
            <person name="Gardiner A."/>
            <person name="Kemen E."/>
            <person name="Schultz-Larsen T."/>
            <person name="MacLean D."/>
            <person name="Van Oosterhout C."/>
            <person name="Jones J.D.G."/>
        </authorList>
    </citation>
    <scope>NUCLEOTIDE SEQUENCE [LARGE SCALE GENOMIC DNA]</scope>
    <source>
        <strain evidence="1 2">Ac Nc2</strain>
    </source>
</reference>
<dbReference type="PROSITE" id="PS51257">
    <property type="entry name" value="PROKAR_LIPOPROTEIN"/>
    <property type="match status" value="1"/>
</dbReference>
<protein>
    <submittedName>
        <fullName evidence="1">Uncharacterized protein</fullName>
    </submittedName>
</protein>
<sequence>MTCTIPKTKTVVSSVAPWTVSCAECARRFDTARLQTIWSPFRIHICLRYFELDALRFTLDTCRDQEIRARLRYLAPLLHLHVINSMQFFQSKNFVIEAFSL</sequence>
<dbReference type="InParanoid" id="A0A024GRS1"/>
<evidence type="ECO:0000313" key="2">
    <source>
        <dbReference type="Proteomes" id="UP000053237"/>
    </source>
</evidence>